<dbReference type="PROSITE" id="PS51208">
    <property type="entry name" value="AUTOTRANSPORTER"/>
    <property type="match status" value="1"/>
</dbReference>
<dbReference type="InterPro" id="IPR011050">
    <property type="entry name" value="Pectin_lyase_fold/virulence"/>
</dbReference>
<dbReference type="RefSeq" id="WP_116348331.1">
    <property type="nucleotide sequence ID" value="NZ_NFZW01000022.1"/>
</dbReference>
<sequence length="688" mass="71893">MVVEGNSAWVTNSGEIAGGYGAGSRADAMHLNGADATLELIAGYRFLGAVRANGADATLLLGGNQDDLLDLDQLNGFSHFRKTGSSTWTLTGSGTSDVDWMIEDGTLVSAADRFSGDADIEADGTLVFDQTADATYDGVISGEGRFNIEGNFHAIVLRGDSAQFQGTTTLQNVFLTVDDTGTLGGTIEVRDNATLSGTGTVGNTRVESGGIIAPGNSIGTLTVDGDITFEVGSIYEVEADSDGNNDLLQVTGEAFLNGGSVLHIGPGGDFAPSTEYTILVADGGINGEFDAVSSEFAFLDATLRYGDTDLTMKLERNDIDFTLLTRTHNQHAAATAVASLAGGDAVHDAVVVLSEDEAPEAFEALSGDSLLAGLTTTDHLLGAFSAELRRRTSPLGARAAGGFHPSSVADTNTSDNGVWMQLHHRTYAEDRDGHTGNPEFRYQGEGLTVGLEGARGPSLLFGAALGVNQGDLRLDDRRGRGDLTGGFLGTYARYRGAGATYLRGDLSLGLTEADTERRVLGDTATSTARTHAVRLSLETGLNARLGDLDVRPYAQVAGQHLQRGSFRESGADDAGLRVARTTLTRGDVSAGLDLGQAVLLGGRWTRLQGGAAVIQGFGDTRPEQDARFLEGGDTFTVQGANHDAPQLAATLGAEVHLNDTFALHGAWSGRFSDNDTAHQATLGLSAHW</sequence>
<dbReference type="Proteomes" id="UP000256763">
    <property type="component" value="Unassembled WGS sequence"/>
</dbReference>
<dbReference type="AlphaFoldDB" id="A0A3E0WMF5"/>
<comment type="caution">
    <text evidence="2">The sequence shown here is derived from an EMBL/GenBank/DDBJ whole genome shotgun (WGS) entry which is preliminary data.</text>
</comment>
<organism evidence="2 3">
    <name type="scientific">Alkalilimnicola ehrlichii</name>
    <dbReference type="NCBI Taxonomy" id="351052"/>
    <lineage>
        <taxon>Bacteria</taxon>
        <taxon>Pseudomonadati</taxon>
        <taxon>Pseudomonadota</taxon>
        <taxon>Gammaproteobacteria</taxon>
        <taxon>Chromatiales</taxon>
        <taxon>Ectothiorhodospiraceae</taxon>
        <taxon>Alkalilimnicola</taxon>
    </lineage>
</organism>
<feature type="domain" description="Autotransporter" evidence="1">
    <location>
        <begin position="411"/>
        <end position="688"/>
    </location>
</feature>
<reference evidence="3" key="1">
    <citation type="submission" date="2017-05" db="EMBL/GenBank/DDBJ databases">
        <authorList>
            <person name="Sharma S."/>
            <person name="Sidhu C."/>
            <person name="Pinnaka A.K."/>
        </authorList>
    </citation>
    <scope>NUCLEOTIDE SEQUENCE [LARGE SCALE GENOMIC DNA]</scope>
    <source>
        <strain evidence="3">AK93</strain>
    </source>
</reference>
<evidence type="ECO:0000259" key="1">
    <source>
        <dbReference type="PROSITE" id="PS51208"/>
    </source>
</evidence>
<dbReference type="SUPFAM" id="SSF103515">
    <property type="entry name" value="Autotransporter"/>
    <property type="match status" value="1"/>
</dbReference>
<dbReference type="Gene3D" id="2.40.128.130">
    <property type="entry name" value="Autotransporter beta-domain"/>
    <property type="match status" value="1"/>
</dbReference>
<dbReference type="EMBL" id="NFZW01000022">
    <property type="protein sequence ID" value="RFA33247.1"/>
    <property type="molecule type" value="Genomic_DNA"/>
</dbReference>
<dbReference type="GO" id="GO:0019867">
    <property type="term" value="C:outer membrane"/>
    <property type="evidence" value="ECO:0007669"/>
    <property type="project" value="InterPro"/>
</dbReference>
<protein>
    <recommendedName>
        <fullName evidence="1">Autotransporter domain-containing protein</fullName>
    </recommendedName>
</protein>
<name>A0A3E0WMF5_9GAMM</name>
<dbReference type="InterPro" id="IPR036709">
    <property type="entry name" value="Autotransporte_beta_dom_sf"/>
</dbReference>
<dbReference type="InterPro" id="IPR006315">
    <property type="entry name" value="OM_autotransptr_brl_dom"/>
</dbReference>
<keyword evidence="3" id="KW-1185">Reference proteome</keyword>
<accession>A0A3E0WMF5</accession>
<dbReference type="InterPro" id="IPR005546">
    <property type="entry name" value="Autotransporte_beta"/>
</dbReference>
<proteinExistence type="predicted"/>
<dbReference type="NCBIfam" id="TIGR01414">
    <property type="entry name" value="autotrans_barl"/>
    <property type="match status" value="1"/>
</dbReference>
<dbReference type="SUPFAM" id="SSF51126">
    <property type="entry name" value="Pectin lyase-like"/>
    <property type="match status" value="1"/>
</dbReference>
<gene>
    <name evidence="2" type="ORF">CAL65_17920</name>
</gene>
<evidence type="ECO:0000313" key="2">
    <source>
        <dbReference type="EMBL" id="RFA33247.1"/>
    </source>
</evidence>
<dbReference type="SMART" id="SM00869">
    <property type="entry name" value="Autotransporter"/>
    <property type="match status" value="1"/>
</dbReference>
<evidence type="ECO:0000313" key="3">
    <source>
        <dbReference type="Proteomes" id="UP000256763"/>
    </source>
</evidence>
<dbReference type="Pfam" id="PF03797">
    <property type="entry name" value="Autotransporter"/>
    <property type="match status" value="1"/>
</dbReference>